<protein>
    <recommendedName>
        <fullName evidence="6">TATA element modulatory factor 1 TATA binding domain-containing protein</fullName>
    </recommendedName>
</protein>
<keyword evidence="3 4" id="KW-0175">Coiled coil</keyword>
<feature type="region of interest" description="Disordered" evidence="5">
    <location>
        <begin position="286"/>
        <end position="305"/>
    </location>
</feature>
<dbReference type="Pfam" id="PF12329">
    <property type="entry name" value="TMF_DNA_bd"/>
    <property type="match status" value="1"/>
</dbReference>
<evidence type="ECO:0000313" key="7">
    <source>
        <dbReference type="EMBL" id="KFA61323.1"/>
    </source>
</evidence>
<reference evidence="7 8" key="1">
    <citation type="journal article" date="2014" name="BMC Genomics">
        <title>Comparative genome sequencing reveals chemotype-specific gene clusters in the toxigenic black mold Stachybotrys.</title>
        <authorList>
            <person name="Semeiks J."/>
            <person name="Borek D."/>
            <person name="Otwinowski Z."/>
            <person name="Grishin N.V."/>
        </authorList>
    </citation>
    <scope>NUCLEOTIDE SEQUENCE [LARGE SCALE GENOMIC DNA]</scope>
    <source>
        <strain evidence="7 8">IBT 40285</strain>
    </source>
</reference>
<sequence>MAAPGKPSSSSASSSRWGSFLSQAVAGVESRLDNMLGEAEEAAAAAHAQSQRKTTGTPPAVAKPSTANSRTSSSNRTNDRLQARLAKAMAAKAAQSGAASPRSSIDQASRSSADRPSMERPSLDKQSTDKLDVATGGAPDQEDAAPADTSMPGTPITEGTSVADNTEASKPTPIDSPDPTEVKDAPIQDTGSTDTKIEPEPEIQEVKDVAEPEAQQDEAASQPIPVAVQPPPDTTPQEVPEATTDVFKLTQELEELRAQQQEEIQEYTERIDTLQAKLQYLSKNAADAAKKAASSAPSGSAERKLAEKDERIALLMEEGQRLSSTEQKYRTMLKKLRQQVVDAEKAAEESRKEKDKAVLDAEALRSRLGGAEEKEKIQVEARRATAGLQKEIDALKREVGSKDESLRRLEQEWKSKAAQAESASAEALKRALAAESDKQKQLEDAMATLRSEKDLQAEKSRQEAVELREKLDRALVRGRGVESELKLELRQLESKLEAMRIAAEEASSGSGGEAQVKLLRQMETLQTQYSTASENWQGIEASLLAKLTNLEKERDEAQRRESEMRKKARESASRCRHLEEQVQDLQTDLAAARQEVESCREQLTAVQTAAKATETSLQETRAALEKQKRSVSREDMVEAERRQWAEEVAGATHRSQSRPASPFFPIARTFSGDFNGLPVPISRPRRAPTPGSIPDAAAEVMSLGLGRRLSTQPLTRSIANSSSFNPPPSPFLPFESPSEHPTGPSPPAVDRDEAGEEPYLASPRQVAQDMISVSTVAAGPSVQLVERMSAAIRRLEAEKVAAKEEMARVQSQRDEARADMVGLMKELETAKAAPSRVRELEQEVANLNERYQTTLELLGEKSELVDELKADVQDVKAMYRELVERTVK</sequence>
<dbReference type="OrthoDB" id="74178at2759"/>
<dbReference type="AlphaFoldDB" id="A0A084QBI8"/>
<proteinExistence type="predicted"/>
<dbReference type="InterPro" id="IPR052602">
    <property type="entry name" value="Growth_transcription_reg"/>
</dbReference>
<dbReference type="GO" id="GO:0005783">
    <property type="term" value="C:endoplasmic reticulum"/>
    <property type="evidence" value="ECO:0007669"/>
    <property type="project" value="TreeGrafter"/>
</dbReference>
<feature type="region of interest" description="Disordered" evidence="5">
    <location>
        <begin position="550"/>
        <end position="574"/>
    </location>
</feature>
<evidence type="ECO:0000313" key="8">
    <source>
        <dbReference type="Proteomes" id="UP000028524"/>
    </source>
</evidence>
<evidence type="ECO:0000256" key="1">
    <source>
        <dbReference type="ARBA" id="ARBA00004555"/>
    </source>
</evidence>
<gene>
    <name evidence="7" type="ORF">S40285_05976</name>
</gene>
<feature type="region of interest" description="Disordered" evidence="5">
    <location>
        <begin position="674"/>
        <end position="694"/>
    </location>
</feature>
<dbReference type="Pfam" id="PF12325">
    <property type="entry name" value="TMF_TATA_bd"/>
    <property type="match status" value="1"/>
</dbReference>
<feature type="region of interest" description="Disordered" evidence="5">
    <location>
        <begin position="613"/>
        <end position="636"/>
    </location>
</feature>
<dbReference type="HOGENOM" id="CLU_013114_0_0_1"/>
<dbReference type="FunCoup" id="A0A084QBI8">
    <property type="interactions" value="479"/>
</dbReference>
<dbReference type="EMBL" id="KL660859">
    <property type="protein sequence ID" value="KFA61323.1"/>
    <property type="molecule type" value="Genomic_DNA"/>
</dbReference>
<organism evidence="7 8">
    <name type="scientific">Stachybotrys chlorohalonatus (strain IBT 40285)</name>
    <dbReference type="NCBI Taxonomy" id="1283841"/>
    <lineage>
        <taxon>Eukaryota</taxon>
        <taxon>Fungi</taxon>
        <taxon>Dikarya</taxon>
        <taxon>Ascomycota</taxon>
        <taxon>Pezizomycotina</taxon>
        <taxon>Sordariomycetes</taxon>
        <taxon>Hypocreomycetidae</taxon>
        <taxon>Hypocreales</taxon>
        <taxon>Stachybotryaceae</taxon>
        <taxon>Stachybotrys</taxon>
    </lineage>
</organism>
<feature type="region of interest" description="Disordered" evidence="5">
    <location>
        <begin position="717"/>
        <end position="757"/>
    </location>
</feature>
<dbReference type="OMA" id="EEMHGYI"/>
<feature type="compositionally biased region" description="Basic and acidic residues" evidence="5">
    <location>
        <begin position="112"/>
        <end position="132"/>
    </location>
</feature>
<evidence type="ECO:0000259" key="6">
    <source>
        <dbReference type="Pfam" id="PF12325"/>
    </source>
</evidence>
<feature type="compositionally biased region" description="Low complexity" evidence="5">
    <location>
        <begin position="83"/>
        <end position="100"/>
    </location>
</feature>
<dbReference type="Proteomes" id="UP000028524">
    <property type="component" value="Unassembled WGS sequence"/>
</dbReference>
<accession>A0A084QBI8</accession>
<comment type="subcellular location">
    <subcellularLocation>
        <location evidence="1">Golgi apparatus</location>
    </subcellularLocation>
</comment>
<dbReference type="PANTHER" id="PTHR46515">
    <property type="entry name" value="TATA ELEMENT MODULATORY FACTOR TMF1"/>
    <property type="match status" value="1"/>
</dbReference>
<keyword evidence="8" id="KW-1185">Reference proteome</keyword>
<feature type="compositionally biased region" description="Basic and acidic residues" evidence="5">
    <location>
        <begin position="195"/>
        <end position="210"/>
    </location>
</feature>
<dbReference type="STRING" id="1283841.A0A084QBI8"/>
<feature type="coiled-coil region" evidence="4">
    <location>
        <begin position="785"/>
        <end position="885"/>
    </location>
</feature>
<evidence type="ECO:0000256" key="4">
    <source>
        <dbReference type="SAM" id="Coils"/>
    </source>
</evidence>
<dbReference type="InterPro" id="IPR022091">
    <property type="entry name" value="TMF_TATA-bd"/>
</dbReference>
<feature type="compositionally biased region" description="Polar residues" evidence="5">
    <location>
        <begin position="101"/>
        <end position="111"/>
    </location>
</feature>
<evidence type="ECO:0000256" key="5">
    <source>
        <dbReference type="SAM" id="MobiDB-lite"/>
    </source>
</evidence>
<dbReference type="PANTHER" id="PTHR46515:SF1">
    <property type="entry name" value="TATA ELEMENT MODULATORY FACTOR"/>
    <property type="match status" value="1"/>
</dbReference>
<dbReference type="InterPro" id="IPR022092">
    <property type="entry name" value="TMF_DNA-bd"/>
</dbReference>
<feature type="region of interest" description="Disordered" evidence="5">
    <location>
        <begin position="39"/>
        <end position="240"/>
    </location>
</feature>
<evidence type="ECO:0000256" key="2">
    <source>
        <dbReference type="ARBA" id="ARBA00023034"/>
    </source>
</evidence>
<dbReference type="GO" id="GO:0005794">
    <property type="term" value="C:Golgi apparatus"/>
    <property type="evidence" value="ECO:0007669"/>
    <property type="project" value="UniProtKB-SubCell"/>
</dbReference>
<evidence type="ECO:0000256" key="3">
    <source>
        <dbReference type="ARBA" id="ARBA00023054"/>
    </source>
</evidence>
<feature type="compositionally biased region" description="Basic and acidic residues" evidence="5">
    <location>
        <begin position="622"/>
        <end position="636"/>
    </location>
</feature>
<feature type="compositionally biased region" description="Low complexity" evidence="5">
    <location>
        <begin position="65"/>
        <end position="76"/>
    </location>
</feature>
<feature type="coiled-coil region" evidence="4">
    <location>
        <begin position="326"/>
        <end position="509"/>
    </location>
</feature>
<keyword evidence="2" id="KW-0333">Golgi apparatus</keyword>
<name>A0A084QBI8_STAC4</name>
<dbReference type="InParanoid" id="A0A084QBI8"/>
<feature type="compositionally biased region" description="Polar residues" evidence="5">
    <location>
        <begin position="157"/>
        <end position="169"/>
    </location>
</feature>
<feature type="compositionally biased region" description="Low complexity" evidence="5">
    <location>
        <begin position="286"/>
        <end position="300"/>
    </location>
</feature>
<feature type="domain" description="TATA element modulatory factor 1 TATA binding" evidence="6">
    <location>
        <begin position="772"/>
        <end position="885"/>
    </location>
</feature>